<proteinExistence type="predicted"/>
<feature type="domain" description="Thioredoxin" evidence="1">
    <location>
        <begin position="2"/>
        <end position="161"/>
    </location>
</feature>
<dbReference type="GO" id="GO:0016209">
    <property type="term" value="F:antioxidant activity"/>
    <property type="evidence" value="ECO:0007669"/>
    <property type="project" value="InterPro"/>
</dbReference>
<dbReference type="PROSITE" id="PS51352">
    <property type="entry name" value="THIOREDOXIN_2"/>
    <property type="match status" value="1"/>
</dbReference>
<sequence>MLTPTQPFPDLTLPTLGGDDFDVARDMGENGTVVVFYRGAHCPICKAQLKEIEGLLDEAAAQKVNVVAVSGDTKSRADATVEETGVKNLTIAHDLSMTEARNWGLHISKARDGSDEPELFSEPGIFYLLPDGTIYASWVQSFPFARPSFEDVLAAVKFRAEKGYPARGSYTGPLAEHDGTLKVEATDGPHAEAY</sequence>
<evidence type="ECO:0000259" key="1">
    <source>
        <dbReference type="PROSITE" id="PS51352"/>
    </source>
</evidence>
<dbReference type="AlphaFoldDB" id="A0A7W6DNL1"/>
<dbReference type="Pfam" id="PF00578">
    <property type="entry name" value="AhpC-TSA"/>
    <property type="match status" value="1"/>
</dbReference>
<evidence type="ECO:0000313" key="3">
    <source>
        <dbReference type="Proteomes" id="UP000541426"/>
    </source>
</evidence>
<gene>
    <name evidence="2" type="ORF">GGQ68_000191</name>
</gene>
<keyword evidence="3" id="KW-1185">Reference proteome</keyword>
<dbReference type="Proteomes" id="UP000541426">
    <property type="component" value="Unassembled WGS sequence"/>
</dbReference>
<accession>A0A7W6DNL1</accession>
<name>A0A7W6DNL1_9RHOB</name>
<organism evidence="2 3">
    <name type="scientific">Sagittula marina</name>
    <dbReference type="NCBI Taxonomy" id="943940"/>
    <lineage>
        <taxon>Bacteria</taxon>
        <taxon>Pseudomonadati</taxon>
        <taxon>Pseudomonadota</taxon>
        <taxon>Alphaproteobacteria</taxon>
        <taxon>Rhodobacterales</taxon>
        <taxon>Roseobacteraceae</taxon>
        <taxon>Sagittula</taxon>
    </lineage>
</organism>
<dbReference type="InterPro" id="IPR036249">
    <property type="entry name" value="Thioredoxin-like_sf"/>
</dbReference>
<reference evidence="2 3" key="1">
    <citation type="submission" date="2020-08" db="EMBL/GenBank/DDBJ databases">
        <title>Genomic Encyclopedia of Type Strains, Phase IV (KMG-IV): sequencing the most valuable type-strain genomes for metagenomic binning, comparative biology and taxonomic classification.</title>
        <authorList>
            <person name="Goeker M."/>
        </authorList>
    </citation>
    <scope>NUCLEOTIDE SEQUENCE [LARGE SCALE GENOMIC DNA]</scope>
    <source>
        <strain evidence="2 3">DSM 102235</strain>
    </source>
</reference>
<dbReference type="EMBL" id="JACIEJ010000001">
    <property type="protein sequence ID" value="MBB3983880.1"/>
    <property type="molecule type" value="Genomic_DNA"/>
</dbReference>
<dbReference type="CDD" id="cd02970">
    <property type="entry name" value="PRX_like2"/>
    <property type="match status" value="1"/>
</dbReference>
<dbReference type="GO" id="GO:0016491">
    <property type="term" value="F:oxidoreductase activity"/>
    <property type="evidence" value="ECO:0007669"/>
    <property type="project" value="InterPro"/>
</dbReference>
<dbReference type="SUPFAM" id="SSF52833">
    <property type="entry name" value="Thioredoxin-like"/>
    <property type="match status" value="1"/>
</dbReference>
<dbReference type="RefSeq" id="WP_183962520.1">
    <property type="nucleotide sequence ID" value="NZ_BAABBZ010000012.1"/>
</dbReference>
<protein>
    <submittedName>
        <fullName evidence="2">Peroxiredoxin</fullName>
    </submittedName>
</protein>
<dbReference type="Gene3D" id="3.40.30.10">
    <property type="entry name" value="Glutaredoxin"/>
    <property type="match status" value="1"/>
</dbReference>
<evidence type="ECO:0000313" key="2">
    <source>
        <dbReference type="EMBL" id="MBB3983880.1"/>
    </source>
</evidence>
<comment type="caution">
    <text evidence="2">The sequence shown here is derived from an EMBL/GenBank/DDBJ whole genome shotgun (WGS) entry which is preliminary data.</text>
</comment>
<dbReference type="InterPro" id="IPR013766">
    <property type="entry name" value="Thioredoxin_domain"/>
</dbReference>
<dbReference type="InterPro" id="IPR000866">
    <property type="entry name" value="AhpC/TSA"/>
</dbReference>